<dbReference type="EMBL" id="KN837152">
    <property type="protein sequence ID" value="KIJ39500.1"/>
    <property type="molecule type" value="Genomic_DNA"/>
</dbReference>
<accession>A0A0C9VNA0</accession>
<feature type="region of interest" description="Disordered" evidence="5">
    <location>
        <begin position="414"/>
        <end position="527"/>
    </location>
</feature>
<dbReference type="AlphaFoldDB" id="A0A0C9VNA0"/>
<sequence length="527" mass="57680">MNSSLTISPTSDSLPSPSPSLPIVPSNDDPTSPHSLHPVVAFIIGLSIILGASLMNAGGLNITKLDHSRQASIPKSARRRDWLRPLWLLGMLLYILSQLVGSTLALEFMRAEYVAPLGSTSLIFNFLFANLLIGTPVTSTDIYGTVIIVFGVIGIVLFGSINSGLWNDMDIVRLATLWSRAGWVVFFLTMSLALVILYVCTSQLEAVLSARADLSAVPFSAASQLSGKPTTFRAKAFYYYKSFLVWVREWIEHWTAAKTDKEIAWTLGIGWACCGGGLAGGCLVFAKSCVKLISGSLSHQNTGNQFAHPAAIFTFLLLGLTAVFQIICLNRGLRVYDSTLVVPVFYGVYTASGFLNSLIFNDEVDSYQSWTLFLIFVSITVLIGGVVLLTHEKPEQAAKKPGTQLVSLSRRIRKAKKDRGENGANGDNDEEANLHEREPGVVEEETLWQVGDDSDEEDADGHEEDRPQARRRESRSKQDEPEDGERSGLMREEHNDDEPGLASGSSSSTRVDDFGDWNTAGNHNRTN</sequence>
<feature type="transmembrane region" description="Helical" evidence="6">
    <location>
        <begin position="82"/>
        <end position="101"/>
    </location>
</feature>
<dbReference type="Pfam" id="PF05653">
    <property type="entry name" value="Mg_trans_NIPA"/>
    <property type="match status" value="2"/>
</dbReference>
<feature type="compositionally biased region" description="Basic and acidic residues" evidence="5">
    <location>
        <begin position="463"/>
        <end position="494"/>
    </location>
</feature>
<dbReference type="Proteomes" id="UP000054279">
    <property type="component" value="Unassembled WGS sequence"/>
</dbReference>
<dbReference type="OrthoDB" id="165382at2759"/>
<keyword evidence="3 6" id="KW-1133">Transmembrane helix</keyword>
<feature type="transmembrane region" description="Helical" evidence="6">
    <location>
        <begin position="142"/>
        <end position="161"/>
    </location>
</feature>
<reference evidence="7 8" key="1">
    <citation type="submission" date="2014-06" db="EMBL/GenBank/DDBJ databases">
        <title>Evolutionary Origins and Diversification of the Mycorrhizal Mutualists.</title>
        <authorList>
            <consortium name="DOE Joint Genome Institute"/>
            <consortium name="Mycorrhizal Genomics Consortium"/>
            <person name="Kohler A."/>
            <person name="Kuo A."/>
            <person name="Nagy L.G."/>
            <person name="Floudas D."/>
            <person name="Copeland A."/>
            <person name="Barry K.W."/>
            <person name="Cichocki N."/>
            <person name="Veneault-Fourrey C."/>
            <person name="LaButti K."/>
            <person name="Lindquist E.A."/>
            <person name="Lipzen A."/>
            <person name="Lundell T."/>
            <person name="Morin E."/>
            <person name="Murat C."/>
            <person name="Riley R."/>
            <person name="Ohm R."/>
            <person name="Sun H."/>
            <person name="Tunlid A."/>
            <person name="Henrissat B."/>
            <person name="Grigoriev I.V."/>
            <person name="Hibbett D.S."/>
            <person name="Martin F."/>
        </authorList>
    </citation>
    <scope>NUCLEOTIDE SEQUENCE [LARGE SCALE GENOMIC DNA]</scope>
    <source>
        <strain evidence="7 8">SS14</strain>
    </source>
</reference>
<dbReference type="InterPro" id="IPR037185">
    <property type="entry name" value="EmrE-like"/>
</dbReference>
<evidence type="ECO:0000313" key="8">
    <source>
        <dbReference type="Proteomes" id="UP000054279"/>
    </source>
</evidence>
<keyword evidence="2 6" id="KW-0812">Transmembrane</keyword>
<evidence type="ECO:0000256" key="3">
    <source>
        <dbReference type="ARBA" id="ARBA00022989"/>
    </source>
</evidence>
<feature type="transmembrane region" description="Helical" evidence="6">
    <location>
        <begin position="263"/>
        <end position="286"/>
    </location>
</feature>
<dbReference type="GO" id="GO:0016020">
    <property type="term" value="C:membrane"/>
    <property type="evidence" value="ECO:0007669"/>
    <property type="project" value="UniProtKB-SubCell"/>
</dbReference>
<evidence type="ECO:0000256" key="4">
    <source>
        <dbReference type="ARBA" id="ARBA00023136"/>
    </source>
</evidence>
<protein>
    <recommendedName>
        <fullName evidence="9">Magnesium transporter</fullName>
    </recommendedName>
</protein>
<dbReference type="GO" id="GO:0015095">
    <property type="term" value="F:magnesium ion transmembrane transporter activity"/>
    <property type="evidence" value="ECO:0007669"/>
    <property type="project" value="InterPro"/>
</dbReference>
<dbReference type="InterPro" id="IPR008521">
    <property type="entry name" value="Mg_trans_NIPA"/>
</dbReference>
<feature type="transmembrane region" description="Helical" evidence="6">
    <location>
        <begin position="306"/>
        <end position="328"/>
    </location>
</feature>
<feature type="transmembrane region" description="Helical" evidence="6">
    <location>
        <begin position="181"/>
        <end position="201"/>
    </location>
</feature>
<evidence type="ECO:0008006" key="9">
    <source>
        <dbReference type="Google" id="ProtNLM"/>
    </source>
</evidence>
<dbReference type="PANTHER" id="PTHR12570:SF82">
    <property type="entry name" value="NIPA-LIKE PROTEIN 3"/>
    <property type="match status" value="1"/>
</dbReference>
<evidence type="ECO:0000256" key="6">
    <source>
        <dbReference type="SAM" id="Phobius"/>
    </source>
</evidence>
<feature type="region of interest" description="Disordered" evidence="5">
    <location>
        <begin position="1"/>
        <end position="30"/>
    </location>
</feature>
<feature type="transmembrane region" description="Helical" evidence="6">
    <location>
        <begin position="372"/>
        <end position="390"/>
    </location>
</feature>
<keyword evidence="4 6" id="KW-0472">Membrane</keyword>
<proteinExistence type="predicted"/>
<evidence type="ECO:0000256" key="2">
    <source>
        <dbReference type="ARBA" id="ARBA00022692"/>
    </source>
</evidence>
<dbReference type="HOGENOM" id="CLU_033925_0_0_1"/>
<dbReference type="SUPFAM" id="SSF103481">
    <property type="entry name" value="Multidrug resistance efflux transporter EmrE"/>
    <property type="match status" value="1"/>
</dbReference>
<feature type="transmembrane region" description="Helical" evidence="6">
    <location>
        <begin position="113"/>
        <end position="133"/>
    </location>
</feature>
<name>A0A0C9VNA0_SPHS4</name>
<dbReference type="PANTHER" id="PTHR12570">
    <property type="match status" value="1"/>
</dbReference>
<feature type="transmembrane region" description="Helical" evidence="6">
    <location>
        <begin position="340"/>
        <end position="360"/>
    </location>
</feature>
<keyword evidence="8" id="KW-1185">Reference proteome</keyword>
<evidence type="ECO:0000256" key="5">
    <source>
        <dbReference type="SAM" id="MobiDB-lite"/>
    </source>
</evidence>
<evidence type="ECO:0000256" key="1">
    <source>
        <dbReference type="ARBA" id="ARBA00004141"/>
    </source>
</evidence>
<comment type="subcellular location">
    <subcellularLocation>
        <location evidence="1">Membrane</location>
        <topology evidence="1">Multi-pass membrane protein</topology>
    </subcellularLocation>
</comment>
<organism evidence="7 8">
    <name type="scientific">Sphaerobolus stellatus (strain SS14)</name>
    <dbReference type="NCBI Taxonomy" id="990650"/>
    <lineage>
        <taxon>Eukaryota</taxon>
        <taxon>Fungi</taxon>
        <taxon>Dikarya</taxon>
        <taxon>Basidiomycota</taxon>
        <taxon>Agaricomycotina</taxon>
        <taxon>Agaricomycetes</taxon>
        <taxon>Phallomycetidae</taxon>
        <taxon>Geastrales</taxon>
        <taxon>Sphaerobolaceae</taxon>
        <taxon>Sphaerobolus</taxon>
    </lineage>
</organism>
<feature type="transmembrane region" description="Helical" evidence="6">
    <location>
        <begin position="39"/>
        <end position="62"/>
    </location>
</feature>
<evidence type="ECO:0000313" key="7">
    <source>
        <dbReference type="EMBL" id="KIJ39500.1"/>
    </source>
</evidence>
<feature type="compositionally biased region" description="Acidic residues" evidence="5">
    <location>
        <begin position="441"/>
        <end position="462"/>
    </location>
</feature>
<gene>
    <name evidence="7" type="ORF">M422DRAFT_68829</name>
</gene>
<feature type="compositionally biased region" description="Low complexity" evidence="5">
    <location>
        <begin position="1"/>
        <end position="15"/>
    </location>
</feature>